<dbReference type="OrthoDB" id="1729447at2759"/>
<reference evidence="2" key="1">
    <citation type="submission" date="2016-02" db="EMBL/GenBank/DDBJ databases">
        <title>WGS assembly of Manihot esculenta.</title>
        <authorList>
            <person name="Bredeson J.V."/>
            <person name="Prochnik S.E."/>
            <person name="Lyons J.B."/>
            <person name="Schmutz J."/>
            <person name="Grimwood J."/>
            <person name="Vrebalov J."/>
            <person name="Bart R.S."/>
            <person name="Amuge T."/>
            <person name="Ferguson M.E."/>
            <person name="Green R."/>
            <person name="Putnam N."/>
            <person name="Stites J."/>
            <person name="Rounsley S."/>
            <person name="Rokhsar D.S."/>
        </authorList>
    </citation>
    <scope>NUCLEOTIDE SEQUENCE [LARGE SCALE GENOMIC DNA]</scope>
    <source>
        <tissue evidence="2">Leaf</tissue>
    </source>
</reference>
<evidence type="ECO:0000313" key="2">
    <source>
        <dbReference type="EMBL" id="OAY51723.1"/>
    </source>
</evidence>
<dbReference type="EMBL" id="CM004390">
    <property type="protein sequence ID" value="OAY51723.1"/>
    <property type="molecule type" value="Genomic_DNA"/>
</dbReference>
<evidence type="ECO:0000256" key="1">
    <source>
        <dbReference type="SAM" id="MobiDB-lite"/>
    </source>
</evidence>
<accession>A0A2C9W1G7</accession>
<dbReference type="PANTHER" id="PTHR37721:SF1">
    <property type="entry name" value="OS05G0464200 PROTEIN"/>
    <property type="match status" value="1"/>
</dbReference>
<dbReference type="AlphaFoldDB" id="A0A2C9W1G7"/>
<protein>
    <submittedName>
        <fullName evidence="2">Uncharacterized protein</fullName>
    </submittedName>
</protein>
<feature type="region of interest" description="Disordered" evidence="1">
    <location>
        <begin position="1"/>
        <end position="23"/>
    </location>
</feature>
<dbReference type="PANTHER" id="PTHR37721">
    <property type="entry name" value="OS05G0464200 PROTEIN"/>
    <property type="match status" value="1"/>
</dbReference>
<proteinExistence type="predicted"/>
<name>A0A2C9W1G7_MANES</name>
<gene>
    <name evidence="2" type="ORF">MANES_04G027200</name>
</gene>
<organism evidence="2">
    <name type="scientific">Manihot esculenta</name>
    <name type="common">Cassava</name>
    <name type="synonym">Jatropha manihot</name>
    <dbReference type="NCBI Taxonomy" id="3983"/>
    <lineage>
        <taxon>Eukaryota</taxon>
        <taxon>Viridiplantae</taxon>
        <taxon>Streptophyta</taxon>
        <taxon>Embryophyta</taxon>
        <taxon>Tracheophyta</taxon>
        <taxon>Spermatophyta</taxon>
        <taxon>Magnoliopsida</taxon>
        <taxon>eudicotyledons</taxon>
        <taxon>Gunneridae</taxon>
        <taxon>Pentapetalae</taxon>
        <taxon>rosids</taxon>
        <taxon>fabids</taxon>
        <taxon>Malpighiales</taxon>
        <taxon>Euphorbiaceae</taxon>
        <taxon>Crotonoideae</taxon>
        <taxon>Manihoteae</taxon>
        <taxon>Manihot</taxon>
    </lineage>
</organism>
<sequence>MELFPSKSTPQHHRRHQTLPPKRGQIKAKIFKDLIKSASSTFASLGKSFSESSSSSSSLLLLQFLVGITQMILEPCSLCCSS</sequence>